<feature type="region of interest" description="Disordered" evidence="1">
    <location>
        <begin position="126"/>
        <end position="190"/>
    </location>
</feature>
<dbReference type="GO" id="GO:0005829">
    <property type="term" value="C:cytosol"/>
    <property type="evidence" value="ECO:0007669"/>
    <property type="project" value="TreeGrafter"/>
</dbReference>
<feature type="domain" description="UDENN FLCN/SMCR8-type" evidence="2">
    <location>
        <begin position="187"/>
        <end position="454"/>
    </location>
</feature>
<gene>
    <name evidence="3" type="ORF">BDV25DRAFT_133624</name>
</gene>
<feature type="region of interest" description="Disordered" evidence="1">
    <location>
        <begin position="38"/>
        <end position="85"/>
    </location>
</feature>
<dbReference type="Proteomes" id="UP000325780">
    <property type="component" value="Unassembled WGS sequence"/>
</dbReference>
<keyword evidence="3" id="KW-0946">Virion</keyword>
<organism evidence="3 4">
    <name type="scientific">Aspergillus avenaceus</name>
    <dbReference type="NCBI Taxonomy" id="36643"/>
    <lineage>
        <taxon>Eukaryota</taxon>
        <taxon>Fungi</taxon>
        <taxon>Dikarya</taxon>
        <taxon>Ascomycota</taxon>
        <taxon>Pezizomycotina</taxon>
        <taxon>Eurotiomycetes</taxon>
        <taxon>Eurotiomycetidae</taxon>
        <taxon>Eurotiales</taxon>
        <taxon>Aspergillaceae</taxon>
        <taxon>Aspergillus</taxon>
        <taxon>Aspergillus subgen. Circumdati</taxon>
    </lineage>
</organism>
<evidence type="ECO:0000256" key="1">
    <source>
        <dbReference type="SAM" id="MobiDB-lite"/>
    </source>
</evidence>
<dbReference type="OrthoDB" id="5599713at2759"/>
<keyword evidence="4" id="KW-1185">Reference proteome</keyword>
<dbReference type="Pfam" id="PF11704">
    <property type="entry name" value="Folliculin"/>
    <property type="match status" value="1"/>
</dbReference>
<reference evidence="3 4" key="1">
    <citation type="submission" date="2019-04" db="EMBL/GenBank/DDBJ databases">
        <title>Friends and foes A comparative genomics study of 23 Aspergillus species from section Flavi.</title>
        <authorList>
            <consortium name="DOE Joint Genome Institute"/>
            <person name="Kjaerbolling I."/>
            <person name="Vesth T."/>
            <person name="Frisvad J.C."/>
            <person name="Nybo J.L."/>
            <person name="Theobald S."/>
            <person name="Kildgaard S."/>
            <person name="Isbrandt T."/>
            <person name="Kuo A."/>
            <person name="Sato A."/>
            <person name="Lyhne E.K."/>
            <person name="Kogle M.E."/>
            <person name="Wiebenga A."/>
            <person name="Kun R.S."/>
            <person name="Lubbers R.J."/>
            <person name="Makela M.R."/>
            <person name="Barry K."/>
            <person name="Chovatia M."/>
            <person name="Clum A."/>
            <person name="Daum C."/>
            <person name="Haridas S."/>
            <person name="He G."/>
            <person name="LaButti K."/>
            <person name="Lipzen A."/>
            <person name="Mondo S."/>
            <person name="Riley R."/>
            <person name="Salamov A."/>
            <person name="Simmons B.A."/>
            <person name="Magnuson J.K."/>
            <person name="Henrissat B."/>
            <person name="Mortensen U.H."/>
            <person name="Larsen T.O."/>
            <person name="Devries R.P."/>
            <person name="Grigoriev I.V."/>
            <person name="Machida M."/>
            <person name="Baker S.E."/>
            <person name="Andersen M.R."/>
        </authorList>
    </citation>
    <scope>NUCLEOTIDE SEQUENCE [LARGE SCALE GENOMIC DNA]</scope>
    <source>
        <strain evidence="3 4">IBT 18842</strain>
    </source>
</reference>
<keyword evidence="3" id="KW-0167">Capsid protein</keyword>
<dbReference type="InterPro" id="IPR037520">
    <property type="entry name" value="Folliculin/SMCR8_longin"/>
</dbReference>
<name>A0A5N6THA0_ASPAV</name>
<protein>
    <submittedName>
        <fullName evidence="3">Vesicle coat protein</fullName>
    </submittedName>
</protein>
<dbReference type="InterPro" id="IPR021713">
    <property type="entry name" value="Folliculin"/>
</dbReference>
<dbReference type="GO" id="GO:1904263">
    <property type="term" value="P:positive regulation of TORC1 signaling"/>
    <property type="evidence" value="ECO:0007669"/>
    <property type="project" value="TreeGrafter"/>
</dbReference>
<evidence type="ECO:0000259" key="2">
    <source>
        <dbReference type="PROSITE" id="PS51834"/>
    </source>
</evidence>
<sequence>MNDYLSLTHFCEVHGPTSIICSQVLPFSCSHCYPEPSDFSPDDTPAASHDTTSSHGFQSRAHGNDSRSIKSPGKYSGLADGSQKIENHPNFIKSQSRSAEAHQSLNALGGTEGDTCASCSLTLPEDVSRKLPPGAPGTPNSDGKGKNGSHVLRSREMVFSCGSSHSDSDDEKHPSHLHASLPDSLHSSSVASDTSCHQHILTYLSQRGPPNPADYALLRRSSIRTLSCELLPQGASSGPLCFGDSNTGYTIAYVFRLPDPMARGKRRSYALVALAGKDTGRAFRACPLIWRAFGRIASGMVNSAERFQEDEKRREEQTSGTGRRGSRQYTPVSSFLTGRALDPDGQLRRPGQVKARNLSEIVGNPYIFAEIHANFVAMLQQLGSMFGADPISEERFVCSTIREGEETRRSSVIGSGKDKPKKYDESDLGISTLDISSGSGPKPIPIATRRSVIV</sequence>
<dbReference type="GO" id="GO:0005096">
    <property type="term" value="F:GTPase activator activity"/>
    <property type="evidence" value="ECO:0007669"/>
    <property type="project" value="InterPro"/>
</dbReference>
<dbReference type="AlphaFoldDB" id="A0A5N6THA0"/>
<dbReference type="PANTHER" id="PTHR31441">
    <property type="entry name" value="FOLLICULIN FAMILY MEMBER"/>
    <property type="match status" value="1"/>
</dbReference>
<evidence type="ECO:0000313" key="3">
    <source>
        <dbReference type="EMBL" id="KAE8145630.1"/>
    </source>
</evidence>
<dbReference type="InterPro" id="IPR037521">
    <property type="entry name" value="FLCN/SMCR8_DENN"/>
</dbReference>
<evidence type="ECO:0000313" key="4">
    <source>
        <dbReference type="Proteomes" id="UP000325780"/>
    </source>
</evidence>
<feature type="compositionally biased region" description="Basic and acidic residues" evidence="1">
    <location>
        <begin position="306"/>
        <end position="317"/>
    </location>
</feature>
<dbReference type="PANTHER" id="PTHR31441:SF2">
    <property type="entry name" value="FOLLICULIN"/>
    <property type="match status" value="1"/>
</dbReference>
<accession>A0A5N6THA0</accession>
<dbReference type="PROSITE" id="PS51834">
    <property type="entry name" value="DENN_FLCN_SMCR8"/>
    <property type="match status" value="1"/>
</dbReference>
<proteinExistence type="predicted"/>
<feature type="region of interest" description="Disordered" evidence="1">
    <location>
        <begin position="305"/>
        <end position="329"/>
    </location>
</feature>
<dbReference type="EMBL" id="ML742327">
    <property type="protein sequence ID" value="KAE8145630.1"/>
    <property type="molecule type" value="Genomic_DNA"/>
</dbReference>